<protein>
    <submittedName>
        <fullName evidence="5">GNAT family N-acetyltransferase</fullName>
    </submittedName>
</protein>
<dbReference type="SUPFAM" id="SSF55729">
    <property type="entry name" value="Acyl-CoA N-acyltransferases (Nat)"/>
    <property type="match status" value="1"/>
</dbReference>
<dbReference type="PROSITE" id="PS51186">
    <property type="entry name" value="GNAT"/>
    <property type="match status" value="1"/>
</dbReference>
<keyword evidence="3" id="KW-0012">Acyltransferase</keyword>
<dbReference type="GO" id="GO:0008080">
    <property type="term" value="F:N-acetyltransferase activity"/>
    <property type="evidence" value="ECO:0007669"/>
    <property type="project" value="TreeGrafter"/>
</dbReference>
<keyword evidence="6" id="KW-1185">Reference proteome</keyword>
<evidence type="ECO:0000313" key="5">
    <source>
        <dbReference type="EMBL" id="TLG74221.1"/>
    </source>
</evidence>
<evidence type="ECO:0000259" key="4">
    <source>
        <dbReference type="PROSITE" id="PS51186"/>
    </source>
</evidence>
<feature type="domain" description="N-acetyltransferase" evidence="4">
    <location>
        <begin position="5"/>
        <end position="159"/>
    </location>
</feature>
<gene>
    <name evidence="5" type="ORF">FEZ08_05810</name>
</gene>
<dbReference type="EMBL" id="VBWP01000004">
    <property type="protein sequence ID" value="TLG74221.1"/>
    <property type="molecule type" value="Genomic_DNA"/>
</dbReference>
<keyword evidence="2 5" id="KW-0808">Transferase</keyword>
<evidence type="ECO:0000313" key="6">
    <source>
        <dbReference type="Proteomes" id="UP000306912"/>
    </source>
</evidence>
<reference evidence="5 6" key="1">
    <citation type="submission" date="2019-05" db="EMBL/GenBank/DDBJ databases">
        <title>Culicoidintestinum kansasii gen. nov., sp. nov. from the gastrointestinal tract of the biting midge, Culicoides sonorensis.</title>
        <authorList>
            <person name="Neupane S."/>
            <person name="Ghosh A."/>
            <person name="Gunther S."/>
            <person name="Martin K."/>
            <person name="Zurek L."/>
        </authorList>
    </citation>
    <scope>NUCLEOTIDE SEQUENCE [LARGE SCALE GENOMIC DNA]</scope>
    <source>
        <strain evidence="5 6">CS-1</strain>
    </source>
</reference>
<dbReference type="InParanoid" id="A0A5R8QCC3"/>
<dbReference type="AlphaFoldDB" id="A0A5R8QCC3"/>
<name>A0A5R8QCC3_9FIRM</name>
<dbReference type="InterPro" id="IPR016181">
    <property type="entry name" value="Acyl_CoA_acyltransferase"/>
</dbReference>
<evidence type="ECO:0000256" key="2">
    <source>
        <dbReference type="ARBA" id="ARBA00022679"/>
    </source>
</evidence>
<dbReference type="InterPro" id="IPR000182">
    <property type="entry name" value="GNAT_dom"/>
</dbReference>
<dbReference type="PANTHER" id="PTHR10545:SF29">
    <property type="entry name" value="GH14572P-RELATED"/>
    <property type="match status" value="1"/>
</dbReference>
<evidence type="ECO:0000256" key="1">
    <source>
        <dbReference type="ARBA" id="ARBA00008694"/>
    </source>
</evidence>
<dbReference type="PANTHER" id="PTHR10545">
    <property type="entry name" value="DIAMINE N-ACETYLTRANSFERASE"/>
    <property type="match status" value="1"/>
</dbReference>
<dbReference type="OrthoDB" id="9792929at2"/>
<sequence length="159" mass="18373">MDKQLLIREAVIDDSQLIVDYIKKLAIYEKMEDDAVATAEQIRKTVFEQKYAHVLIAECDNQPIGFVLYFFNYSTFAGSPGLYLEDLFLDEAYRGYGFGKQLMKKLARIALENGCSRFEWTCLDWNEPSLAFYRKIGAVAMDEWTVQRLDGEALRNLAE</sequence>
<dbReference type="FunFam" id="3.40.630.30:FF:000064">
    <property type="entry name" value="GNAT family acetyltransferase"/>
    <property type="match status" value="1"/>
</dbReference>
<organism evidence="5 6">
    <name type="scientific">Culicoidibacter larvae</name>
    <dbReference type="NCBI Taxonomy" id="2579976"/>
    <lineage>
        <taxon>Bacteria</taxon>
        <taxon>Bacillati</taxon>
        <taxon>Bacillota</taxon>
        <taxon>Culicoidibacteria</taxon>
        <taxon>Culicoidibacterales</taxon>
        <taxon>Culicoidibacteraceae</taxon>
        <taxon>Culicoidibacter</taxon>
    </lineage>
</organism>
<proteinExistence type="inferred from homology"/>
<dbReference type="Proteomes" id="UP000306912">
    <property type="component" value="Unassembled WGS sequence"/>
</dbReference>
<evidence type="ECO:0000256" key="3">
    <source>
        <dbReference type="ARBA" id="ARBA00023315"/>
    </source>
</evidence>
<dbReference type="Gene3D" id="3.40.630.30">
    <property type="match status" value="1"/>
</dbReference>
<comment type="caution">
    <text evidence="5">The sequence shown here is derived from an EMBL/GenBank/DDBJ whole genome shotgun (WGS) entry which is preliminary data.</text>
</comment>
<dbReference type="InterPro" id="IPR051016">
    <property type="entry name" value="Diverse_Substrate_AcTransf"/>
</dbReference>
<dbReference type="RefSeq" id="WP_138190773.1">
    <property type="nucleotide sequence ID" value="NZ_VBWP01000004.1"/>
</dbReference>
<dbReference type="Pfam" id="PF00583">
    <property type="entry name" value="Acetyltransf_1"/>
    <property type="match status" value="1"/>
</dbReference>
<accession>A0A5R8QCC3</accession>
<dbReference type="CDD" id="cd04301">
    <property type="entry name" value="NAT_SF"/>
    <property type="match status" value="1"/>
</dbReference>
<comment type="similarity">
    <text evidence="1">Belongs to the acetyltransferase family.</text>
</comment>